<dbReference type="AlphaFoldDB" id="A0A1M5N2Z0"/>
<dbReference type="RefSeq" id="WP_159432309.1">
    <property type="nucleotide sequence ID" value="NZ_FQWY01000014.1"/>
</dbReference>
<dbReference type="Proteomes" id="UP000242329">
    <property type="component" value="Unassembled WGS sequence"/>
</dbReference>
<gene>
    <name evidence="1" type="ORF">SAMN02745221_01090</name>
</gene>
<organism evidence="1 2">
    <name type="scientific">Thermosyntropha lipolytica DSM 11003</name>
    <dbReference type="NCBI Taxonomy" id="1123382"/>
    <lineage>
        <taxon>Bacteria</taxon>
        <taxon>Bacillati</taxon>
        <taxon>Bacillota</taxon>
        <taxon>Clostridia</taxon>
        <taxon>Eubacteriales</taxon>
        <taxon>Syntrophomonadaceae</taxon>
        <taxon>Thermosyntropha</taxon>
    </lineage>
</organism>
<keyword evidence="2" id="KW-1185">Reference proteome</keyword>
<evidence type="ECO:0000313" key="1">
    <source>
        <dbReference type="EMBL" id="SHG83938.1"/>
    </source>
</evidence>
<proteinExistence type="predicted"/>
<sequence>MRERDKHFALAVDEIVKGIDEAFAQKPILGWTKKTPRKGIAQLLINLINIFK</sequence>
<protein>
    <submittedName>
        <fullName evidence="1">Uncharacterized protein</fullName>
    </submittedName>
</protein>
<name>A0A1M5N2Z0_9FIRM</name>
<evidence type="ECO:0000313" key="2">
    <source>
        <dbReference type="Proteomes" id="UP000242329"/>
    </source>
</evidence>
<reference evidence="2" key="1">
    <citation type="submission" date="2016-11" db="EMBL/GenBank/DDBJ databases">
        <authorList>
            <person name="Varghese N."/>
            <person name="Submissions S."/>
        </authorList>
    </citation>
    <scope>NUCLEOTIDE SEQUENCE [LARGE SCALE GENOMIC DNA]</scope>
    <source>
        <strain evidence="2">DSM 11003</strain>
    </source>
</reference>
<dbReference type="STRING" id="1123382.SAMN02745221_01090"/>
<accession>A0A1M5N2Z0</accession>
<dbReference type="EMBL" id="FQWY01000014">
    <property type="protein sequence ID" value="SHG83938.1"/>
    <property type="molecule type" value="Genomic_DNA"/>
</dbReference>